<reference evidence="2" key="1">
    <citation type="journal article" date="2015" name="Nature">
        <title>Complex archaea that bridge the gap between prokaryotes and eukaryotes.</title>
        <authorList>
            <person name="Spang A."/>
            <person name="Saw J.H."/>
            <person name="Jorgensen S.L."/>
            <person name="Zaremba-Niedzwiedzka K."/>
            <person name="Martijn J."/>
            <person name="Lind A.E."/>
            <person name="van Eijk R."/>
            <person name="Schleper C."/>
            <person name="Guy L."/>
            <person name="Ettema T.J."/>
        </authorList>
    </citation>
    <scope>NUCLEOTIDE SEQUENCE</scope>
</reference>
<gene>
    <name evidence="2" type="ORF">LCGC14_1086860</name>
</gene>
<sequence length="83" mass="9279">MTKTDREFVEMASTLAAQKVVKDLPCNSNGKRIGEIETVVFNGFEDKIKENGNGVKTNRRFIFFGIGILFLTVIGTFITSNFL</sequence>
<evidence type="ECO:0000313" key="2">
    <source>
        <dbReference type="EMBL" id="KKN05479.1"/>
    </source>
</evidence>
<dbReference type="EMBL" id="LAZR01004799">
    <property type="protein sequence ID" value="KKN05479.1"/>
    <property type="molecule type" value="Genomic_DNA"/>
</dbReference>
<dbReference type="AlphaFoldDB" id="A0A0F9MHW1"/>
<protein>
    <submittedName>
        <fullName evidence="2">Uncharacterized protein</fullName>
    </submittedName>
</protein>
<evidence type="ECO:0000256" key="1">
    <source>
        <dbReference type="SAM" id="Phobius"/>
    </source>
</evidence>
<feature type="transmembrane region" description="Helical" evidence="1">
    <location>
        <begin position="61"/>
        <end position="82"/>
    </location>
</feature>
<keyword evidence="1" id="KW-1133">Transmembrane helix</keyword>
<name>A0A0F9MHW1_9ZZZZ</name>
<proteinExistence type="predicted"/>
<comment type="caution">
    <text evidence="2">The sequence shown here is derived from an EMBL/GenBank/DDBJ whole genome shotgun (WGS) entry which is preliminary data.</text>
</comment>
<accession>A0A0F9MHW1</accession>
<keyword evidence="1" id="KW-0812">Transmembrane</keyword>
<keyword evidence="1" id="KW-0472">Membrane</keyword>
<organism evidence="2">
    <name type="scientific">marine sediment metagenome</name>
    <dbReference type="NCBI Taxonomy" id="412755"/>
    <lineage>
        <taxon>unclassified sequences</taxon>
        <taxon>metagenomes</taxon>
        <taxon>ecological metagenomes</taxon>
    </lineage>
</organism>